<evidence type="ECO:0000256" key="1">
    <source>
        <dbReference type="SAM" id="MobiDB-lite"/>
    </source>
</evidence>
<sequence>MARRPVAAKRNLPTSQRAYPRRHRRAKYTLARPPSQSVSSAGCARTARTHTHTHTRIPVPAYRHAEVAPLTNAQRRNNTRTAAQQKEPKTNHKQRQQGRNTNPAIPTHTSQAPLSKNQNQKVEARALLLYHPIYSTVHATPSLDSYLATSQLSATAMRVPPHESHALRSGDAYTHPTSRGGVA</sequence>
<evidence type="ECO:0000313" key="3">
    <source>
        <dbReference type="Proteomes" id="UP000799438"/>
    </source>
</evidence>
<dbReference type="GeneID" id="54292497"/>
<feature type="compositionally biased region" description="Polar residues" evidence="1">
    <location>
        <begin position="97"/>
        <end position="118"/>
    </location>
</feature>
<dbReference type="Proteomes" id="UP000799438">
    <property type="component" value="Unassembled WGS sequence"/>
</dbReference>
<dbReference type="AlphaFoldDB" id="A0A6A6BS93"/>
<organism evidence="2 3">
    <name type="scientific">Aplosporella prunicola CBS 121167</name>
    <dbReference type="NCBI Taxonomy" id="1176127"/>
    <lineage>
        <taxon>Eukaryota</taxon>
        <taxon>Fungi</taxon>
        <taxon>Dikarya</taxon>
        <taxon>Ascomycota</taxon>
        <taxon>Pezizomycotina</taxon>
        <taxon>Dothideomycetes</taxon>
        <taxon>Dothideomycetes incertae sedis</taxon>
        <taxon>Botryosphaeriales</taxon>
        <taxon>Aplosporellaceae</taxon>
        <taxon>Aplosporella</taxon>
    </lineage>
</organism>
<proteinExistence type="predicted"/>
<feature type="compositionally biased region" description="Polar residues" evidence="1">
    <location>
        <begin position="71"/>
        <end position="84"/>
    </location>
</feature>
<dbReference type="RefSeq" id="XP_033402052.1">
    <property type="nucleotide sequence ID" value="XM_033535005.1"/>
</dbReference>
<reference evidence="2" key="1">
    <citation type="journal article" date="2020" name="Stud. Mycol.">
        <title>101 Dothideomycetes genomes: a test case for predicting lifestyles and emergence of pathogens.</title>
        <authorList>
            <person name="Haridas S."/>
            <person name="Albert R."/>
            <person name="Binder M."/>
            <person name="Bloem J."/>
            <person name="Labutti K."/>
            <person name="Salamov A."/>
            <person name="Andreopoulos B."/>
            <person name="Baker S."/>
            <person name="Barry K."/>
            <person name="Bills G."/>
            <person name="Bluhm B."/>
            <person name="Cannon C."/>
            <person name="Castanera R."/>
            <person name="Culley D."/>
            <person name="Daum C."/>
            <person name="Ezra D."/>
            <person name="Gonzalez J."/>
            <person name="Henrissat B."/>
            <person name="Kuo A."/>
            <person name="Liang C."/>
            <person name="Lipzen A."/>
            <person name="Lutzoni F."/>
            <person name="Magnuson J."/>
            <person name="Mondo S."/>
            <person name="Nolan M."/>
            <person name="Ohm R."/>
            <person name="Pangilinan J."/>
            <person name="Park H.-J."/>
            <person name="Ramirez L."/>
            <person name="Alfaro M."/>
            <person name="Sun H."/>
            <person name="Tritt A."/>
            <person name="Yoshinaga Y."/>
            <person name="Zwiers L.-H."/>
            <person name="Turgeon B."/>
            <person name="Goodwin S."/>
            <person name="Spatafora J."/>
            <person name="Crous P."/>
            <person name="Grigoriev I."/>
        </authorList>
    </citation>
    <scope>NUCLEOTIDE SEQUENCE</scope>
    <source>
        <strain evidence="2">CBS 121167</strain>
    </source>
</reference>
<name>A0A6A6BS93_9PEZI</name>
<feature type="region of interest" description="Disordered" evidence="1">
    <location>
        <begin position="1"/>
        <end position="118"/>
    </location>
</feature>
<feature type="region of interest" description="Disordered" evidence="1">
    <location>
        <begin position="160"/>
        <end position="183"/>
    </location>
</feature>
<keyword evidence="3" id="KW-1185">Reference proteome</keyword>
<accession>A0A6A6BS93</accession>
<protein>
    <submittedName>
        <fullName evidence="2">Uncharacterized protein</fullName>
    </submittedName>
</protein>
<gene>
    <name evidence="2" type="ORF">K452DRAFT_109260</name>
</gene>
<dbReference type="EMBL" id="ML995476">
    <property type="protein sequence ID" value="KAF2146343.1"/>
    <property type="molecule type" value="Genomic_DNA"/>
</dbReference>
<evidence type="ECO:0000313" key="2">
    <source>
        <dbReference type="EMBL" id="KAF2146343.1"/>
    </source>
</evidence>